<protein>
    <submittedName>
        <fullName evidence="1">Uncharacterized protein</fullName>
    </submittedName>
</protein>
<reference evidence="1 2" key="2">
    <citation type="submission" date="2020-03" db="EMBL/GenBank/DDBJ databases">
        <authorList>
            <person name="Ichikawa N."/>
            <person name="Kimura A."/>
            <person name="Kitahashi Y."/>
            <person name="Uohara A."/>
        </authorList>
    </citation>
    <scope>NUCLEOTIDE SEQUENCE [LARGE SCALE GENOMIC DNA]</scope>
    <source>
        <strain evidence="1 2">NBRC 105367</strain>
    </source>
</reference>
<sequence length="167" mass="18823">MNLLELAPEGPPPGEVWRYKWAVTLTMREEDPAQVREKHLVVDSVDELVELVLHSSLDPRIAAYAYHRFATLDMTAAPEHCTQCGEPYPPLTPGRAWRTTQPCTCGGHAIFSCGACGTRLMYPRVESTCVTDPGGLLAMAPRSPRPGDRRRRQTRPLRLWKWWRASA</sequence>
<evidence type="ECO:0000313" key="2">
    <source>
        <dbReference type="Proteomes" id="UP000503011"/>
    </source>
</evidence>
<dbReference type="EMBL" id="AP022871">
    <property type="protein sequence ID" value="BCB87568.1"/>
    <property type="molecule type" value="Genomic_DNA"/>
</dbReference>
<name>A0A6F8YNW0_9ACTN</name>
<reference evidence="1 2" key="1">
    <citation type="submission" date="2020-03" db="EMBL/GenBank/DDBJ databases">
        <title>Whole genome shotgun sequence of Phytohabitans suffuscus NBRC 105367.</title>
        <authorList>
            <person name="Komaki H."/>
            <person name="Tamura T."/>
        </authorList>
    </citation>
    <scope>NUCLEOTIDE SEQUENCE [LARGE SCALE GENOMIC DNA]</scope>
    <source>
        <strain evidence="1 2">NBRC 105367</strain>
    </source>
</reference>
<proteinExistence type="predicted"/>
<evidence type="ECO:0000313" key="1">
    <source>
        <dbReference type="EMBL" id="BCB87568.1"/>
    </source>
</evidence>
<dbReference type="KEGG" id="psuu:Psuf_048810"/>
<dbReference type="Proteomes" id="UP000503011">
    <property type="component" value="Chromosome"/>
</dbReference>
<organism evidence="1 2">
    <name type="scientific">Phytohabitans suffuscus</name>
    <dbReference type="NCBI Taxonomy" id="624315"/>
    <lineage>
        <taxon>Bacteria</taxon>
        <taxon>Bacillati</taxon>
        <taxon>Actinomycetota</taxon>
        <taxon>Actinomycetes</taxon>
        <taxon>Micromonosporales</taxon>
        <taxon>Micromonosporaceae</taxon>
    </lineage>
</organism>
<gene>
    <name evidence="1" type="ORF">Psuf_048810</name>
</gene>
<dbReference type="AlphaFoldDB" id="A0A6F8YNW0"/>
<accession>A0A6F8YNW0</accession>
<keyword evidence="2" id="KW-1185">Reference proteome</keyword>
<dbReference type="RefSeq" id="WP_173159048.1">
    <property type="nucleotide sequence ID" value="NZ_AP022871.1"/>
</dbReference>